<feature type="transmembrane region" description="Helical" evidence="8">
    <location>
        <begin position="321"/>
        <end position="350"/>
    </location>
</feature>
<dbReference type="Pfam" id="PF07662">
    <property type="entry name" value="Nucleos_tra2_C"/>
    <property type="match status" value="1"/>
</dbReference>
<dbReference type="RefSeq" id="WP_311671180.1">
    <property type="nucleotide sequence ID" value="NZ_JAVREQ010000001.1"/>
</dbReference>
<proteinExistence type="inferred from homology"/>
<evidence type="ECO:0000259" key="10">
    <source>
        <dbReference type="Pfam" id="PF07662"/>
    </source>
</evidence>
<name>A0ABU2NJK5_9ACTN</name>
<dbReference type="InterPro" id="IPR011657">
    <property type="entry name" value="CNT_C_dom"/>
</dbReference>
<feature type="transmembrane region" description="Helical" evidence="8">
    <location>
        <begin position="413"/>
        <end position="440"/>
    </location>
</feature>
<evidence type="ECO:0000313" key="12">
    <source>
        <dbReference type="EMBL" id="MDT0377169.1"/>
    </source>
</evidence>
<feature type="transmembrane region" description="Helical" evidence="8">
    <location>
        <begin position="165"/>
        <end position="187"/>
    </location>
</feature>
<evidence type="ECO:0000256" key="7">
    <source>
        <dbReference type="SAM" id="MobiDB-lite"/>
    </source>
</evidence>
<dbReference type="Proteomes" id="UP001183414">
    <property type="component" value="Unassembled WGS sequence"/>
</dbReference>
<keyword evidence="4 8" id="KW-0812">Transmembrane</keyword>
<feature type="compositionally biased region" description="Basic and acidic residues" evidence="7">
    <location>
        <begin position="245"/>
        <end position="270"/>
    </location>
</feature>
<evidence type="ECO:0000256" key="2">
    <source>
        <dbReference type="ARBA" id="ARBA00009033"/>
    </source>
</evidence>
<keyword evidence="13" id="KW-1185">Reference proteome</keyword>
<evidence type="ECO:0000256" key="5">
    <source>
        <dbReference type="ARBA" id="ARBA00022989"/>
    </source>
</evidence>
<comment type="subcellular location">
    <subcellularLocation>
        <location evidence="1">Cell membrane</location>
        <topology evidence="1">Multi-pass membrane protein</topology>
    </subcellularLocation>
</comment>
<keyword evidence="3" id="KW-1003">Cell membrane</keyword>
<comment type="caution">
    <text evidence="12">The sequence shown here is derived from an EMBL/GenBank/DDBJ whole genome shotgun (WGS) entry which is preliminary data.</text>
</comment>
<feature type="transmembrane region" description="Helical" evidence="8">
    <location>
        <begin position="88"/>
        <end position="108"/>
    </location>
</feature>
<evidence type="ECO:0000259" key="9">
    <source>
        <dbReference type="Pfam" id="PF01773"/>
    </source>
</evidence>
<feature type="domain" description="Concentrative nucleoside transporter C-terminal" evidence="10">
    <location>
        <begin position="299"/>
        <end position="470"/>
    </location>
</feature>
<evidence type="ECO:0000256" key="1">
    <source>
        <dbReference type="ARBA" id="ARBA00004651"/>
    </source>
</evidence>
<dbReference type="Pfam" id="PF07670">
    <property type="entry name" value="Gate"/>
    <property type="match status" value="1"/>
</dbReference>
<protein>
    <submittedName>
        <fullName evidence="12">Nucleoside transporter C-terminal domain-containing protein</fullName>
    </submittedName>
</protein>
<feature type="region of interest" description="Disordered" evidence="7">
    <location>
        <begin position="222"/>
        <end position="305"/>
    </location>
</feature>
<feature type="transmembrane region" description="Helical" evidence="8">
    <location>
        <begin position="193"/>
        <end position="213"/>
    </location>
</feature>
<gene>
    <name evidence="12" type="ORF">RM572_00050</name>
</gene>
<evidence type="ECO:0000256" key="8">
    <source>
        <dbReference type="SAM" id="Phobius"/>
    </source>
</evidence>
<evidence type="ECO:0000256" key="4">
    <source>
        <dbReference type="ARBA" id="ARBA00022692"/>
    </source>
</evidence>
<accession>A0ABU2NJK5</accession>
<dbReference type="PANTHER" id="PTHR10590">
    <property type="entry name" value="SODIUM/NUCLEOSIDE COTRANSPORTER"/>
    <property type="match status" value="1"/>
</dbReference>
<feature type="domain" description="Concentrative nucleoside transporter N-terminal" evidence="9">
    <location>
        <begin position="9"/>
        <end position="81"/>
    </location>
</feature>
<keyword evidence="6 8" id="KW-0472">Membrane</keyword>
<feature type="transmembrane region" description="Helical" evidence="8">
    <location>
        <begin position="31"/>
        <end position="51"/>
    </location>
</feature>
<dbReference type="InterPro" id="IPR011642">
    <property type="entry name" value="Gate_dom"/>
</dbReference>
<dbReference type="PANTHER" id="PTHR10590:SF4">
    <property type="entry name" value="SOLUTE CARRIER FAMILY 28 MEMBER 3"/>
    <property type="match status" value="1"/>
</dbReference>
<reference evidence="13" key="1">
    <citation type="submission" date="2023-07" db="EMBL/GenBank/DDBJ databases">
        <title>30 novel species of actinomycetes from the DSMZ collection.</title>
        <authorList>
            <person name="Nouioui I."/>
        </authorList>
    </citation>
    <scope>NUCLEOTIDE SEQUENCE [LARGE SCALE GENOMIC DNA]</scope>
    <source>
        <strain evidence="13">DSM 42041</strain>
    </source>
</reference>
<keyword evidence="5 8" id="KW-1133">Transmembrane helix</keyword>
<dbReference type="InterPro" id="IPR002668">
    <property type="entry name" value="CNT_N_dom"/>
</dbReference>
<evidence type="ECO:0000256" key="6">
    <source>
        <dbReference type="ARBA" id="ARBA00023136"/>
    </source>
</evidence>
<dbReference type="Pfam" id="PF01773">
    <property type="entry name" value="Nucleos_tra2_N"/>
    <property type="match status" value="1"/>
</dbReference>
<evidence type="ECO:0000259" key="11">
    <source>
        <dbReference type="Pfam" id="PF07670"/>
    </source>
</evidence>
<dbReference type="InterPro" id="IPR008276">
    <property type="entry name" value="C_nuclsd_transpt"/>
</dbReference>
<evidence type="ECO:0000256" key="3">
    <source>
        <dbReference type="ARBA" id="ARBA00022475"/>
    </source>
</evidence>
<sequence>MDVLWGLGGMAALLLLALALSTDRRAIRPRTVGGALALQFGIGVLVLYWEAGERALEWASDGVNAVIGASEDGIAFLFGRLVEGEGTIFAFQVLPVVIFVASLVAVLFHLGIMQKIVHVIGGALRLLLGTSHTESLNAAANVFVGQTEAPLFIRPYLARTTRSELFAIMVGGLATVAGTVLVGYSLLGARLDYLIAASFMAAPGGLLMAKIIIPETEEPALVTGARSQTEGTEDQHAEGPSGAREAGHRGAHDRQAHDREKRGGEKRDGADDGGGDGAAHGPRSGSGAAATVTEAPGGEPDDRPRNVIDAAARGAADGLRLALNIAAMLLAFISLIALLNLLLGVVGGWFGAPDLSFEQLIGYVFAPIMTVIGVPWSEAVDSGSFVGQKIVLNEFVAFTDFAPESDEFSPKTAMITTFALTGFANFSSLAILLGGLGSLIPQRRGEIAQLGIRAVLAGTLANLMSAAIAGMFVG</sequence>
<feature type="transmembrane region" description="Helical" evidence="8">
    <location>
        <begin position="452"/>
        <end position="473"/>
    </location>
</feature>
<organism evidence="12 13">
    <name type="scientific">Streptomyces hazeniae</name>
    <dbReference type="NCBI Taxonomy" id="3075538"/>
    <lineage>
        <taxon>Bacteria</taxon>
        <taxon>Bacillati</taxon>
        <taxon>Actinomycetota</taxon>
        <taxon>Actinomycetes</taxon>
        <taxon>Kitasatosporales</taxon>
        <taxon>Streptomycetaceae</taxon>
        <taxon>Streptomyces</taxon>
    </lineage>
</organism>
<evidence type="ECO:0000313" key="13">
    <source>
        <dbReference type="Proteomes" id="UP001183414"/>
    </source>
</evidence>
<feature type="domain" description="Nucleoside transporter/FeoB GTPase Gate" evidence="11">
    <location>
        <begin position="90"/>
        <end position="184"/>
    </location>
</feature>
<dbReference type="EMBL" id="JAVREQ010000001">
    <property type="protein sequence ID" value="MDT0377169.1"/>
    <property type="molecule type" value="Genomic_DNA"/>
</dbReference>
<comment type="similarity">
    <text evidence="2">Belongs to the concentrative nucleoside transporter (CNT) (TC 2.A.41) family.</text>
</comment>